<gene>
    <name evidence="4" type="ORF">CAPTEDRAFT_200359</name>
</gene>
<reference evidence="6" key="1">
    <citation type="submission" date="2012-12" db="EMBL/GenBank/DDBJ databases">
        <authorList>
            <person name="Hellsten U."/>
            <person name="Grimwood J."/>
            <person name="Chapman J.A."/>
            <person name="Shapiro H."/>
            <person name="Aerts A."/>
            <person name="Otillar R.P."/>
            <person name="Terry A.Y."/>
            <person name="Boore J.L."/>
            <person name="Simakov O."/>
            <person name="Marletaz F."/>
            <person name="Cho S.-J."/>
            <person name="Edsinger-Gonzales E."/>
            <person name="Havlak P."/>
            <person name="Kuo D.-H."/>
            <person name="Larsson T."/>
            <person name="Lv J."/>
            <person name="Arendt D."/>
            <person name="Savage R."/>
            <person name="Osoegawa K."/>
            <person name="de Jong P."/>
            <person name="Lindberg D.R."/>
            <person name="Seaver E.C."/>
            <person name="Weisblat D.A."/>
            <person name="Putnam N.H."/>
            <person name="Grigoriev I.V."/>
            <person name="Rokhsar D.S."/>
        </authorList>
    </citation>
    <scope>NUCLEOTIDE SEQUENCE</scope>
    <source>
        <strain evidence="6">I ESC-2004</strain>
    </source>
</reference>
<dbReference type="OrthoDB" id="6124476at2759"/>
<dbReference type="EnsemblMetazoa" id="CapteT200359">
    <property type="protein sequence ID" value="CapteP200359"/>
    <property type="gene ID" value="CapteG200359"/>
</dbReference>
<dbReference type="InterPro" id="IPR000742">
    <property type="entry name" value="EGF"/>
</dbReference>
<sequence>MADIRVELVDGTAAQVVTPPPFYQECFNITPAISTEMPGNNGGHRGSLCHDQTYCLNGGTCWEGGPLGRLCNCPGLYGGHRCGEIDLSLLRSMYHKAISMDRCLRDFVGIASDQPGISELKPPENSELENHLTFVLCTDGTTANGQEAVAVIAILMAAVIILLAYIVIKRKREVMYETHAYPCTSHTSIEAGCVNGTASFRQQTSMCSAHVEIIAQDRFVNASSQTDQTDPLPDMSITNECHTRPTCEINNENRHAVPLD</sequence>
<accession>R7UTI0</accession>
<keyword evidence="1" id="KW-1015">Disulfide bond</keyword>
<evidence type="ECO:0000313" key="5">
    <source>
        <dbReference type="EnsemblMetazoa" id="CapteP200359"/>
    </source>
</evidence>
<feature type="disulfide bond" evidence="1">
    <location>
        <begin position="73"/>
        <end position="82"/>
    </location>
</feature>
<keyword evidence="1" id="KW-0245">EGF-like domain</keyword>
<dbReference type="PROSITE" id="PS50026">
    <property type="entry name" value="EGF_3"/>
    <property type="match status" value="1"/>
</dbReference>
<reference evidence="5" key="3">
    <citation type="submission" date="2015-06" db="UniProtKB">
        <authorList>
            <consortium name="EnsemblMetazoa"/>
        </authorList>
    </citation>
    <scope>IDENTIFICATION</scope>
</reference>
<keyword evidence="2" id="KW-0472">Membrane</keyword>
<name>R7UTI0_CAPTE</name>
<keyword evidence="2" id="KW-1133">Transmembrane helix</keyword>
<feature type="transmembrane region" description="Helical" evidence="2">
    <location>
        <begin position="148"/>
        <end position="168"/>
    </location>
</feature>
<keyword evidence="6" id="KW-1185">Reference proteome</keyword>
<dbReference type="Proteomes" id="UP000014760">
    <property type="component" value="Unassembled WGS sequence"/>
</dbReference>
<dbReference type="SUPFAM" id="SSF57196">
    <property type="entry name" value="EGF/Laminin"/>
    <property type="match status" value="1"/>
</dbReference>
<feature type="domain" description="EGF-like" evidence="3">
    <location>
        <begin position="45"/>
        <end position="83"/>
    </location>
</feature>
<organism evidence="4">
    <name type="scientific">Capitella teleta</name>
    <name type="common">Polychaete worm</name>
    <dbReference type="NCBI Taxonomy" id="283909"/>
    <lineage>
        <taxon>Eukaryota</taxon>
        <taxon>Metazoa</taxon>
        <taxon>Spiralia</taxon>
        <taxon>Lophotrochozoa</taxon>
        <taxon>Annelida</taxon>
        <taxon>Polychaeta</taxon>
        <taxon>Sedentaria</taxon>
        <taxon>Scolecida</taxon>
        <taxon>Capitellidae</taxon>
        <taxon>Capitella</taxon>
    </lineage>
</organism>
<proteinExistence type="predicted"/>
<evidence type="ECO:0000256" key="1">
    <source>
        <dbReference type="PROSITE-ProRule" id="PRU00076"/>
    </source>
</evidence>
<evidence type="ECO:0000313" key="6">
    <source>
        <dbReference type="Proteomes" id="UP000014760"/>
    </source>
</evidence>
<protein>
    <recommendedName>
        <fullName evidence="3">EGF-like domain-containing protein</fullName>
    </recommendedName>
</protein>
<evidence type="ECO:0000256" key="2">
    <source>
        <dbReference type="SAM" id="Phobius"/>
    </source>
</evidence>
<dbReference type="EMBL" id="AMQN01000995">
    <property type="status" value="NOT_ANNOTATED_CDS"/>
    <property type="molecule type" value="Genomic_DNA"/>
</dbReference>
<comment type="caution">
    <text evidence="1">Lacks conserved residue(s) required for the propagation of feature annotation.</text>
</comment>
<keyword evidence="2" id="KW-0812">Transmembrane</keyword>
<dbReference type="AlphaFoldDB" id="R7UTI0"/>
<reference evidence="4 6" key="2">
    <citation type="journal article" date="2013" name="Nature">
        <title>Insights into bilaterian evolution from three spiralian genomes.</title>
        <authorList>
            <person name="Simakov O."/>
            <person name="Marletaz F."/>
            <person name="Cho S.J."/>
            <person name="Edsinger-Gonzales E."/>
            <person name="Havlak P."/>
            <person name="Hellsten U."/>
            <person name="Kuo D.H."/>
            <person name="Larsson T."/>
            <person name="Lv J."/>
            <person name="Arendt D."/>
            <person name="Savage R."/>
            <person name="Osoegawa K."/>
            <person name="de Jong P."/>
            <person name="Grimwood J."/>
            <person name="Chapman J.A."/>
            <person name="Shapiro H."/>
            <person name="Aerts A."/>
            <person name="Otillar R.P."/>
            <person name="Terry A.Y."/>
            <person name="Boore J.L."/>
            <person name="Grigoriev I.V."/>
            <person name="Lindberg D.R."/>
            <person name="Seaver E.C."/>
            <person name="Weisblat D.A."/>
            <person name="Putnam N.H."/>
            <person name="Rokhsar D.S."/>
        </authorList>
    </citation>
    <scope>NUCLEOTIDE SEQUENCE</scope>
    <source>
        <strain evidence="4 6">I ESC-2004</strain>
    </source>
</reference>
<dbReference type="PROSITE" id="PS00022">
    <property type="entry name" value="EGF_1"/>
    <property type="match status" value="1"/>
</dbReference>
<dbReference type="EMBL" id="KB298217">
    <property type="protein sequence ID" value="ELU09490.1"/>
    <property type="molecule type" value="Genomic_DNA"/>
</dbReference>
<evidence type="ECO:0000313" key="4">
    <source>
        <dbReference type="EMBL" id="ELU09490.1"/>
    </source>
</evidence>
<dbReference type="HOGENOM" id="CLU_1070579_0_0_1"/>
<evidence type="ECO:0000259" key="3">
    <source>
        <dbReference type="PROSITE" id="PS50026"/>
    </source>
</evidence>